<gene>
    <name evidence="1" type="ORF">GCM10010121_021880</name>
</gene>
<dbReference type="RefSeq" id="WP_229840165.1">
    <property type="nucleotide sequence ID" value="NZ_BMQA01000005.1"/>
</dbReference>
<name>A0A917NM52_9ACTN</name>
<comment type="caution">
    <text evidence="1">The sequence shown here is derived from an EMBL/GenBank/DDBJ whole genome shotgun (WGS) entry which is preliminary data.</text>
</comment>
<keyword evidence="2" id="KW-1185">Reference proteome</keyword>
<protein>
    <recommendedName>
        <fullName evidence="3">Immunity protein 21 of polymorphic toxin system</fullName>
    </recommendedName>
</protein>
<dbReference type="Pfam" id="PF15589">
    <property type="entry name" value="Imm21"/>
    <property type="match status" value="1"/>
</dbReference>
<evidence type="ECO:0000313" key="2">
    <source>
        <dbReference type="Proteomes" id="UP000657574"/>
    </source>
</evidence>
<evidence type="ECO:0000313" key="1">
    <source>
        <dbReference type="EMBL" id="GGJ11142.1"/>
    </source>
</evidence>
<dbReference type="Proteomes" id="UP000657574">
    <property type="component" value="Unassembled WGS sequence"/>
</dbReference>
<accession>A0A917NM52</accession>
<dbReference type="InterPro" id="IPR028961">
    <property type="entry name" value="Imm21"/>
</dbReference>
<reference evidence="1" key="1">
    <citation type="journal article" date="2014" name="Int. J. Syst. Evol. Microbiol.">
        <title>Complete genome sequence of Corynebacterium casei LMG S-19264T (=DSM 44701T), isolated from a smear-ripened cheese.</title>
        <authorList>
            <consortium name="US DOE Joint Genome Institute (JGI-PGF)"/>
            <person name="Walter F."/>
            <person name="Albersmeier A."/>
            <person name="Kalinowski J."/>
            <person name="Ruckert C."/>
        </authorList>
    </citation>
    <scope>NUCLEOTIDE SEQUENCE</scope>
    <source>
        <strain evidence="1">JCM 3086</strain>
    </source>
</reference>
<dbReference type="AlphaFoldDB" id="A0A917NM52"/>
<reference evidence="1" key="2">
    <citation type="submission" date="2020-09" db="EMBL/GenBank/DDBJ databases">
        <authorList>
            <person name="Sun Q."/>
            <person name="Ohkuma M."/>
        </authorList>
    </citation>
    <scope>NUCLEOTIDE SEQUENCE</scope>
    <source>
        <strain evidence="1">JCM 3086</strain>
    </source>
</reference>
<proteinExistence type="predicted"/>
<dbReference type="EMBL" id="BMQA01000005">
    <property type="protein sequence ID" value="GGJ11142.1"/>
    <property type="molecule type" value="Genomic_DNA"/>
</dbReference>
<organism evidence="1 2">
    <name type="scientific">Streptomyces brasiliensis</name>
    <dbReference type="NCBI Taxonomy" id="1954"/>
    <lineage>
        <taxon>Bacteria</taxon>
        <taxon>Bacillati</taxon>
        <taxon>Actinomycetota</taxon>
        <taxon>Actinomycetes</taxon>
        <taxon>Kitasatosporales</taxon>
        <taxon>Streptomycetaceae</taxon>
        <taxon>Streptomyces</taxon>
    </lineage>
</organism>
<evidence type="ECO:0008006" key="3">
    <source>
        <dbReference type="Google" id="ProtNLM"/>
    </source>
</evidence>
<sequence length="195" mass="20540">MRASSSTAPNDSQTPLVWVESMGGPLIVIPVSALDAWRGCTEDGMVLSDGPDPDDYDRACAVNDLADTITVGEEGTQALVLGDEPATTCYIPEHRVLVRWLAASSEAELKAAAEAILTDPATPWEECGTWTTDGPAVLMDSAEAGTDLNVEYPDGGLPAQAAVSLPAGHWRVRAIHAKADEENWVGLVQMLPAGD</sequence>